<evidence type="ECO:0000256" key="6">
    <source>
        <dbReference type="SAM" id="Phobius"/>
    </source>
</evidence>
<proteinExistence type="inferred from homology"/>
<feature type="transmembrane region" description="Helical" evidence="6">
    <location>
        <begin position="447"/>
        <end position="467"/>
    </location>
</feature>
<dbReference type="EMBL" id="JALLPJ020000312">
    <property type="protein sequence ID" value="KAL3795679.1"/>
    <property type="molecule type" value="Genomic_DNA"/>
</dbReference>
<comment type="similarity">
    <text evidence="2">Belongs to the major facilitator superfamily. MFSD6 family.</text>
</comment>
<feature type="transmembrane region" description="Helical" evidence="6">
    <location>
        <begin position="142"/>
        <end position="166"/>
    </location>
</feature>
<keyword evidence="9" id="KW-1185">Reference proteome</keyword>
<feature type="transmembrane region" description="Helical" evidence="6">
    <location>
        <begin position="96"/>
        <end position="115"/>
    </location>
</feature>
<keyword evidence="5 6" id="KW-0472">Membrane</keyword>
<evidence type="ECO:0000259" key="7">
    <source>
        <dbReference type="Pfam" id="PF12832"/>
    </source>
</evidence>
<dbReference type="InterPro" id="IPR051717">
    <property type="entry name" value="MFS_MFSD6"/>
</dbReference>
<dbReference type="Proteomes" id="UP001530400">
    <property type="component" value="Unassembled WGS sequence"/>
</dbReference>
<feature type="domain" description="Major facilitator superfamily associated" evidence="7">
    <location>
        <begin position="53"/>
        <end position="449"/>
    </location>
</feature>
<sequence length="502" mass="54462">MAEEIINYASSPPNSTKKIAAFRPRILYCSLFVWNTVTVGKFIAPLLQTLSPKFTDSLIGVTLSIQYGIVAALAGWGGSLADRAERKSSQWGHGRLLVIALSTTLGTFAFLGHALPDCLGYTETIIHATPNGDSTTPWDYLLLWHVLMRFIYAISMAICAPALDGLALAHLDAMEDATQAEFGKERMWGAMFWGIGSLVNGVGIDKYGFGFMYFMVILSTITSYLVIGVYIWGLARDSTGAFASKANASENKTTYQSLDASNNSGLNSTENPKESDIIPTRELFILLCKTGYGIAFCVFLFLLASGISVVDNLAFIFFAMLGSTDSMNGLTVVFTVFMEIPCFHYAPELLKCYGPGKMLLIAGGAYVIRVFGYTIVPKGHMGMILILETLHGFTYACQKVGSVEFVARIMPKGYEASGQGILILISYFGVVVGLFVAGWVQEALGPRAMYGSMGVIVLIGMIILIVAEKCSSDDSATKDVTVKPQETKDEQTHLLPGAKFVR</sequence>
<dbReference type="PANTHER" id="PTHR16172:SF41">
    <property type="entry name" value="MAJOR FACILITATOR SUPERFAMILY DOMAIN-CONTAINING PROTEIN 6-LIKE"/>
    <property type="match status" value="1"/>
</dbReference>
<keyword evidence="3 6" id="KW-0812">Transmembrane</keyword>
<dbReference type="PANTHER" id="PTHR16172">
    <property type="entry name" value="MAJOR FACILITATOR SUPERFAMILY DOMAIN-CONTAINING PROTEIN 6-LIKE"/>
    <property type="match status" value="1"/>
</dbReference>
<evidence type="ECO:0000256" key="3">
    <source>
        <dbReference type="ARBA" id="ARBA00022692"/>
    </source>
</evidence>
<feature type="transmembrane region" description="Helical" evidence="6">
    <location>
        <begin position="313"/>
        <end position="337"/>
    </location>
</feature>
<evidence type="ECO:0000313" key="8">
    <source>
        <dbReference type="EMBL" id="KAL3795679.1"/>
    </source>
</evidence>
<comment type="caution">
    <text evidence="8">The sequence shown here is derived from an EMBL/GenBank/DDBJ whole genome shotgun (WGS) entry which is preliminary data.</text>
</comment>
<accession>A0ABD3Q6U7</accession>
<gene>
    <name evidence="8" type="ORF">ACHAWO_004264</name>
</gene>
<dbReference type="InterPro" id="IPR036259">
    <property type="entry name" value="MFS_trans_sf"/>
</dbReference>
<feature type="transmembrane region" description="Helical" evidence="6">
    <location>
        <begin position="58"/>
        <end position="76"/>
    </location>
</feature>
<reference evidence="8 9" key="1">
    <citation type="submission" date="2024-10" db="EMBL/GenBank/DDBJ databases">
        <title>Updated reference genomes for cyclostephanoid diatoms.</title>
        <authorList>
            <person name="Roberts W.R."/>
            <person name="Alverson A.J."/>
        </authorList>
    </citation>
    <scope>NUCLEOTIDE SEQUENCE [LARGE SCALE GENOMIC DNA]</scope>
    <source>
        <strain evidence="8 9">AJA010-31</strain>
    </source>
</reference>
<protein>
    <recommendedName>
        <fullName evidence="7">Major facilitator superfamily associated domain-containing protein</fullName>
    </recommendedName>
</protein>
<feature type="transmembrane region" description="Helical" evidence="6">
    <location>
        <begin position="420"/>
        <end position="440"/>
    </location>
</feature>
<dbReference type="InterPro" id="IPR024989">
    <property type="entry name" value="MFS_assoc_dom"/>
</dbReference>
<evidence type="ECO:0000313" key="9">
    <source>
        <dbReference type="Proteomes" id="UP001530400"/>
    </source>
</evidence>
<organism evidence="8 9">
    <name type="scientific">Cyclotella atomus</name>
    <dbReference type="NCBI Taxonomy" id="382360"/>
    <lineage>
        <taxon>Eukaryota</taxon>
        <taxon>Sar</taxon>
        <taxon>Stramenopiles</taxon>
        <taxon>Ochrophyta</taxon>
        <taxon>Bacillariophyta</taxon>
        <taxon>Coscinodiscophyceae</taxon>
        <taxon>Thalassiosirophycidae</taxon>
        <taxon>Stephanodiscales</taxon>
        <taxon>Stephanodiscaceae</taxon>
        <taxon>Cyclotella</taxon>
    </lineage>
</organism>
<evidence type="ECO:0000256" key="1">
    <source>
        <dbReference type="ARBA" id="ARBA00004141"/>
    </source>
</evidence>
<dbReference type="SUPFAM" id="SSF103473">
    <property type="entry name" value="MFS general substrate transporter"/>
    <property type="match status" value="1"/>
</dbReference>
<comment type="subcellular location">
    <subcellularLocation>
        <location evidence="1">Membrane</location>
        <topology evidence="1">Multi-pass membrane protein</topology>
    </subcellularLocation>
</comment>
<dbReference type="GO" id="GO:0016020">
    <property type="term" value="C:membrane"/>
    <property type="evidence" value="ECO:0007669"/>
    <property type="project" value="UniProtKB-SubCell"/>
</dbReference>
<dbReference type="AlphaFoldDB" id="A0ABD3Q6U7"/>
<feature type="transmembrane region" description="Helical" evidence="6">
    <location>
        <begin position="358"/>
        <end position="376"/>
    </location>
</feature>
<feature type="transmembrane region" description="Helical" evidence="6">
    <location>
        <begin position="26"/>
        <end position="46"/>
    </location>
</feature>
<evidence type="ECO:0000256" key="5">
    <source>
        <dbReference type="ARBA" id="ARBA00023136"/>
    </source>
</evidence>
<keyword evidence="4 6" id="KW-1133">Transmembrane helix</keyword>
<feature type="transmembrane region" description="Helical" evidence="6">
    <location>
        <begin position="210"/>
        <end position="235"/>
    </location>
</feature>
<feature type="transmembrane region" description="Helical" evidence="6">
    <location>
        <begin position="283"/>
        <end position="307"/>
    </location>
</feature>
<dbReference type="Pfam" id="PF12832">
    <property type="entry name" value="MFS_1_like"/>
    <property type="match status" value="1"/>
</dbReference>
<dbReference type="Gene3D" id="1.20.1250.20">
    <property type="entry name" value="MFS general substrate transporter like domains"/>
    <property type="match status" value="2"/>
</dbReference>
<evidence type="ECO:0000256" key="2">
    <source>
        <dbReference type="ARBA" id="ARBA00005241"/>
    </source>
</evidence>
<evidence type="ECO:0000256" key="4">
    <source>
        <dbReference type="ARBA" id="ARBA00022989"/>
    </source>
</evidence>
<name>A0ABD3Q6U7_9STRA</name>
<feature type="transmembrane region" description="Helical" evidence="6">
    <location>
        <begin position="187"/>
        <end position="204"/>
    </location>
</feature>